<feature type="non-terminal residue" evidence="1">
    <location>
        <position position="1145"/>
    </location>
</feature>
<protein>
    <submittedName>
        <fullName evidence="1">Uncharacterized protein</fullName>
    </submittedName>
</protein>
<keyword evidence="2" id="KW-1185">Reference proteome</keyword>
<proteinExistence type="predicted"/>
<dbReference type="OrthoDB" id="160374at2759"/>
<accession>A0A7D9IH04</accession>
<dbReference type="EMBL" id="CACRXK020005098">
    <property type="protein sequence ID" value="CAB4005110.1"/>
    <property type="molecule type" value="Genomic_DNA"/>
</dbReference>
<dbReference type="InterPro" id="IPR052609">
    <property type="entry name" value="Ribosome_Biogenesis_Reg"/>
</dbReference>
<dbReference type="PANTHER" id="PTHR15682:SF2">
    <property type="entry name" value="UNHEALTHY RIBOSOME BIOGENESIS PROTEIN 2 HOMOLOG"/>
    <property type="match status" value="1"/>
</dbReference>
<gene>
    <name evidence="1" type="ORF">PACLA_8A018208</name>
</gene>
<dbReference type="PANTHER" id="PTHR15682">
    <property type="entry name" value="UNHEALTHY RIBOSOME BIOGENESIS PROTEIN 2 HOMOLOG"/>
    <property type="match status" value="1"/>
</dbReference>
<evidence type="ECO:0000313" key="1">
    <source>
        <dbReference type="EMBL" id="CAB4005110.1"/>
    </source>
</evidence>
<reference evidence="1" key="1">
    <citation type="submission" date="2020-04" db="EMBL/GenBank/DDBJ databases">
        <authorList>
            <person name="Alioto T."/>
            <person name="Alioto T."/>
            <person name="Gomez Garrido J."/>
        </authorList>
    </citation>
    <scope>NUCLEOTIDE SEQUENCE</scope>
    <source>
        <strain evidence="1">A484AB</strain>
    </source>
</reference>
<comment type="caution">
    <text evidence="1">The sequence shown here is derived from an EMBL/GenBank/DDBJ whole genome shotgun (WGS) entry which is preliminary data.</text>
</comment>
<evidence type="ECO:0000313" key="2">
    <source>
        <dbReference type="Proteomes" id="UP001152795"/>
    </source>
</evidence>
<dbReference type="GO" id="GO:0005730">
    <property type="term" value="C:nucleolus"/>
    <property type="evidence" value="ECO:0007669"/>
    <property type="project" value="TreeGrafter"/>
</dbReference>
<dbReference type="GO" id="GO:0042254">
    <property type="term" value="P:ribosome biogenesis"/>
    <property type="evidence" value="ECO:0007669"/>
    <property type="project" value="TreeGrafter"/>
</dbReference>
<organism evidence="1 2">
    <name type="scientific">Paramuricea clavata</name>
    <name type="common">Red gorgonian</name>
    <name type="synonym">Violescent sea-whip</name>
    <dbReference type="NCBI Taxonomy" id="317549"/>
    <lineage>
        <taxon>Eukaryota</taxon>
        <taxon>Metazoa</taxon>
        <taxon>Cnidaria</taxon>
        <taxon>Anthozoa</taxon>
        <taxon>Octocorallia</taxon>
        <taxon>Malacalcyonacea</taxon>
        <taxon>Plexauridae</taxon>
        <taxon>Paramuricea</taxon>
    </lineage>
</organism>
<sequence>MDGITSSYSKLRNSDIPLEERIELSRQIFNNSECILPNKNQLLVDWSCQELGTRGKKRDGFKVDEHETELWKILSEVLNDPESEQIVLRQKNLQLLFRELDEVRNFLGKYFSENGGPNKMSQDRLLSVFLCFQAISKNPNMSMTLFNKLENLEQYLKGILTCFLVVLLQTDLHTAKFVKVLSHVVVIVLHQYNTAQHQQFAQRKIFTNLCEKLLPLLLLVRTVVKDEKLFHPQDFNRDEICSVIDAAVITALFHKDLASNYIPTAIPRQQSEPSPKKAKLVNSYNQLFDVLESFAKGCQDGTDVEGIPVRSDLVCQAISTSLPFLLENFLKAIQQDRKLDQATKFSFFIELYNVTTPKGSADGLIPDVTRTEILSKMLNVIVDFDVYQIAEDNANDKPIFKWFLSLLENGLLSKSHHTAVGFHCLDIILKLNHKIIENSLETVLAKCFVKSEEESKESDKAKIELLCNIVETYSKLQQLENLVTSLLKVFNELQNELGTIPSDVLTKLSRSFEHCPFNQTRNILQVFLDEMKEKVQSIEQEDGNTDLSTEGISILFVNFLLNSSYSAADTHGLDQKKATSLEKLVQNIKDTIITPIVKAFPRLKKNSQKTVGFATLFLIHGLNSLVLFLHQHNVIPTSDDHYVKLLWDSKEEAYIPDETWSGLPILKKNRRLRFCMDLLAVHRVRCLLLKQDFDQNEFDHLINCLYSFQDPQTIPELSFVSWNFNPSCVNNVNYPVAHWSLVSQYAALLIPYCSENQLQKFAEFMVGTLVLQDDQITTDNLVTLHQVSENILKDGELLSLSSLQAAVVKQFWKLLGECVGQLDDDRLTGVFTWEVKTGQGQDGTHEPDEANLQSGKIDTNIAISLAQAIAKVMNEPQKRARKQSKRKRIGDLSTVVHLVKVLQRLPCYKFTPSNKVRCILGSLACDVLIGKAGLDEKTGPAQRLAAQLSCREIVSTLIQSLLQQREFSAWQVIDMASLLHWLYHTIPKRNSAKTSPSNLQSKFMNTSKELLRLAVILGMKSHSKASLAAVVDFSEELVTSLTNSAKNTNPEIVRCVEVLVIIVSACIEFLDQKGKKTSSLRAGWSIISKTAVSLTSFTKDTLEENAVSHQQEESYVELENNVMRLSAILTRAMGLIPESELSKNE</sequence>
<dbReference type="AlphaFoldDB" id="A0A7D9IH04"/>
<dbReference type="Proteomes" id="UP001152795">
    <property type="component" value="Unassembled WGS sequence"/>
</dbReference>
<name>A0A7D9IH04_PARCT</name>